<proteinExistence type="inferred from homology"/>
<sequence length="708" mass="78567">MTKQVVVTPTVTHVNTTDFGFKLTTRSARELGIVPIGYRLLIFIVIILTAGELPHVDVCAAQTCPVLYGLVYECENVHASVFGFTRVGEMIPLHDHPTMHGFVTVLRGALKVRSFSFLDATGKHWSGQTKVRYEGEKIVKKGDGCINLHPIKGNIHEITALEDGSFFFDALLPGYDDSLACSYFEAPELDIRDFALPCLPSCVTKETLTGPVVLQLTRYRNVSQPKIKEDSRSDDDIVRLSLTDGHTSISAILLEYIKGLSADTPPGTKLLITGKVPIEGGFVLLSPSNVNIIGGRVEKLIEKWMIERHSSGDVERGTRPDAKAPKWISFGKVKTNVMDEASKGFKANDAIRTTNKKESDEQSTFDLQRKENIEAVEEGSVRAFTAPKIQPQAKPVQKQIEPKKPTMPAISDRGHDRRMKKRRGRGKEDSDDEEVPAEFARPSKPSTLFDFVATNVSSDVVANQRFTENNPGRNTGENTQKPQQQNRFNSSSGNSRGGFFLRTLGKPNERDRQRMPPDRGAAGVSGFQKLDRAKQRAQFNGEGRPGKAQGEQRGNNSQRPPNMQQNPRRNQPPRDNRREQYVNERQQNIASMRVPNGYVGQGPYSQVQAGNMSNSLDAAVNAFTNMRVSGDPRNAAPSRSYPQQMQYFSRGQNVVPQWKIGDQCKAPWTDGSYYPATVVNVGPADMCAVRYNEYGNVMTVPQAVLLLV</sequence>
<evidence type="ECO:0000256" key="1">
    <source>
        <dbReference type="ARBA" id="ARBA00004324"/>
    </source>
</evidence>
<dbReference type="CDD" id="cd21182">
    <property type="entry name" value="Tudor_SMN_SPF30-like"/>
    <property type="match status" value="1"/>
</dbReference>
<dbReference type="GO" id="GO:0005681">
    <property type="term" value="C:spliceosomal complex"/>
    <property type="evidence" value="ECO:0007669"/>
    <property type="project" value="UniProtKB-KW"/>
</dbReference>
<evidence type="ECO:0000313" key="18">
    <source>
        <dbReference type="Proteomes" id="UP000054495"/>
    </source>
</evidence>
<keyword evidence="15" id="KW-0472">Membrane</keyword>
<evidence type="ECO:0000256" key="14">
    <source>
        <dbReference type="SAM" id="MobiDB-lite"/>
    </source>
</evidence>
<evidence type="ECO:0000256" key="8">
    <source>
        <dbReference type="ARBA" id="ARBA00023004"/>
    </source>
</evidence>
<dbReference type="PANTHER" id="PTHR13681">
    <property type="entry name" value="SURVIVAL OF MOTOR NEURON-RELATED-SPLICING FACTOR 30-RELATED"/>
    <property type="match status" value="1"/>
</dbReference>
<dbReference type="PANTHER" id="PTHR13681:SF24">
    <property type="entry name" value="TUDOR DOMAIN-CONTAINING PROTEIN 3"/>
    <property type="match status" value="1"/>
</dbReference>
<dbReference type="GO" id="GO:0016702">
    <property type="term" value="F:oxidoreductase activity, acting on single donors with incorporation of molecular oxygen, incorporation of two atoms of oxygen"/>
    <property type="evidence" value="ECO:0007669"/>
    <property type="project" value="InterPro"/>
</dbReference>
<comment type="subcellular location">
    <subcellularLocation>
        <location evidence="1">Nucleus speckle</location>
    </subcellularLocation>
    <subcellularLocation>
        <location evidence="2">Nucleus</location>
        <location evidence="2">Cajal body</location>
    </subcellularLocation>
</comment>
<feature type="compositionally biased region" description="Polar residues" evidence="14">
    <location>
        <begin position="463"/>
        <end position="482"/>
    </location>
</feature>
<feature type="region of interest" description="Disordered" evidence="14">
    <location>
        <begin position="463"/>
        <end position="578"/>
    </location>
</feature>
<protein>
    <recommendedName>
        <fullName evidence="12">Survival of motor neuron-related-splicing factor 30</fullName>
    </recommendedName>
    <alternativeName>
        <fullName evidence="13">Survival motor neuron domain-containing protein 1</fullName>
    </alternativeName>
</protein>
<feature type="region of interest" description="Disordered" evidence="14">
    <location>
        <begin position="384"/>
        <end position="442"/>
    </location>
</feature>
<dbReference type="SUPFAM" id="SSF63748">
    <property type="entry name" value="Tudor/PWWP/MBT"/>
    <property type="match status" value="1"/>
</dbReference>
<evidence type="ECO:0000256" key="10">
    <source>
        <dbReference type="ARBA" id="ARBA00023242"/>
    </source>
</evidence>
<dbReference type="Pfam" id="PF06003">
    <property type="entry name" value="SMN_Tudor"/>
    <property type="match status" value="1"/>
</dbReference>
<dbReference type="InterPro" id="IPR042470">
    <property type="entry name" value="RMI1_N_C_sf"/>
</dbReference>
<dbReference type="Pfam" id="PF08585">
    <property type="entry name" value="RMI1_N_C"/>
    <property type="match status" value="1"/>
</dbReference>
<evidence type="ECO:0000256" key="3">
    <source>
        <dbReference type="ARBA" id="ARBA00005371"/>
    </source>
</evidence>
<evidence type="ECO:0000256" key="6">
    <source>
        <dbReference type="ARBA" id="ARBA00022728"/>
    </source>
</evidence>
<evidence type="ECO:0000256" key="9">
    <source>
        <dbReference type="ARBA" id="ARBA00023187"/>
    </source>
</evidence>
<keyword evidence="5" id="KW-0479">Metal-binding</keyword>
<reference evidence="17 18" key="1">
    <citation type="submission" date="2013-05" db="EMBL/GenBank/DDBJ databases">
        <title>Draft genome of the parasitic nematode Anyclostoma ceylanicum.</title>
        <authorList>
            <person name="Mitreva M."/>
        </authorList>
    </citation>
    <scope>NUCLEOTIDE SEQUENCE [LARGE SCALE GENOMIC DNA]</scope>
</reference>
<dbReference type="Pfam" id="PF07847">
    <property type="entry name" value="PCO_ADO"/>
    <property type="match status" value="1"/>
</dbReference>
<feature type="compositionally biased region" description="Low complexity" evidence="14">
    <location>
        <begin position="483"/>
        <end position="502"/>
    </location>
</feature>
<evidence type="ECO:0000256" key="4">
    <source>
        <dbReference type="ARBA" id="ARBA00022664"/>
    </source>
</evidence>
<dbReference type="CDD" id="cd20289">
    <property type="entry name" value="cupin_ADO"/>
    <property type="match status" value="1"/>
</dbReference>
<evidence type="ECO:0000256" key="7">
    <source>
        <dbReference type="ARBA" id="ARBA00023002"/>
    </source>
</evidence>
<feature type="compositionally biased region" description="Basic and acidic residues" evidence="14">
    <location>
        <begin position="507"/>
        <end position="517"/>
    </location>
</feature>
<gene>
    <name evidence="17" type="ORF">ANCCEY_10907</name>
</gene>
<keyword evidence="9" id="KW-0508">mRNA splicing</keyword>
<dbReference type="SMART" id="SM00333">
    <property type="entry name" value="TUDOR"/>
    <property type="match status" value="1"/>
</dbReference>
<name>A0A0D6LD38_9BILA</name>
<keyword evidence="15" id="KW-1133">Transmembrane helix</keyword>
<evidence type="ECO:0000256" key="15">
    <source>
        <dbReference type="SAM" id="Phobius"/>
    </source>
</evidence>
<evidence type="ECO:0000256" key="2">
    <source>
        <dbReference type="ARBA" id="ARBA00004408"/>
    </source>
</evidence>
<keyword evidence="6" id="KW-0747">Spliceosome</keyword>
<comment type="function">
    <text evidence="11">Involved in spliceosome assembly.</text>
</comment>
<dbReference type="GO" id="GO:0008380">
    <property type="term" value="P:RNA splicing"/>
    <property type="evidence" value="ECO:0007669"/>
    <property type="project" value="UniProtKB-KW"/>
</dbReference>
<evidence type="ECO:0000259" key="16">
    <source>
        <dbReference type="PROSITE" id="PS50304"/>
    </source>
</evidence>
<dbReference type="InterPro" id="IPR013894">
    <property type="entry name" value="RMI1_OB"/>
</dbReference>
<keyword evidence="18" id="KW-1185">Reference proteome</keyword>
<dbReference type="SUPFAM" id="SSF51182">
    <property type="entry name" value="RmlC-like cupins"/>
    <property type="match status" value="1"/>
</dbReference>
<keyword evidence="7" id="KW-0560">Oxidoreductase</keyword>
<keyword evidence="10" id="KW-0539">Nucleus</keyword>
<dbReference type="Proteomes" id="UP000054495">
    <property type="component" value="Unassembled WGS sequence"/>
</dbReference>
<evidence type="ECO:0000256" key="11">
    <source>
        <dbReference type="ARBA" id="ARBA00037618"/>
    </source>
</evidence>
<feature type="domain" description="Tudor" evidence="16">
    <location>
        <begin position="657"/>
        <end position="708"/>
    </location>
</feature>
<feature type="compositionally biased region" description="Basic residues" evidence="14">
    <location>
        <begin position="416"/>
        <end position="425"/>
    </location>
</feature>
<dbReference type="GO" id="GO:0006397">
    <property type="term" value="P:mRNA processing"/>
    <property type="evidence" value="ECO:0007669"/>
    <property type="project" value="UniProtKB-KW"/>
</dbReference>
<dbReference type="GO" id="GO:0046872">
    <property type="term" value="F:metal ion binding"/>
    <property type="evidence" value="ECO:0007669"/>
    <property type="project" value="UniProtKB-KW"/>
</dbReference>
<evidence type="ECO:0000313" key="17">
    <source>
        <dbReference type="EMBL" id="EPB70000.1"/>
    </source>
</evidence>
<dbReference type="PROSITE" id="PS50304">
    <property type="entry name" value="TUDOR"/>
    <property type="match status" value="1"/>
</dbReference>
<keyword evidence="4" id="KW-0507">mRNA processing</keyword>
<dbReference type="InterPro" id="IPR014710">
    <property type="entry name" value="RmlC-like_jellyroll"/>
</dbReference>
<dbReference type="GO" id="GO:0003723">
    <property type="term" value="F:RNA binding"/>
    <property type="evidence" value="ECO:0007669"/>
    <property type="project" value="InterPro"/>
</dbReference>
<dbReference type="InterPro" id="IPR011051">
    <property type="entry name" value="RmlC_Cupin_sf"/>
</dbReference>
<dbReference type="GO" id="GO:0016607">
    <property type="term" value="C:nuclear speck"/>
    <property type="evidence" value="ECO:0007669"/>
    <property type="project" value="UniProtKB-SubCell"/>
</dbReference>
<keyword evidence="8" id="KW-0408">Iron</keyword>
<accession>A0A0D6LD38</accession>
<dbReference type="Gene3D" id="2.40.50.770">
    <property type="entry name" value="RecQ-mediated genome instability protein Rmi1, C-terminal domain"/>
    <property type="match status" value="1"/>
</dbReference>
<dbReference type="AlphaFoldDB" id="A0A0D6LD38"/>
<dbReference type="EMBL" id="KE125234">
    <property type="protein sequence ID" value="EPB70000.1"/>
    <property type="molecule type" value="Genomic_DNA"/>
</dbReference>
<feature type="transmembrane region" description="Helical" evidence="15">
    <location>
        <begin position="31"/>
        <end position="51"/>
    </location>
</feature>
<dbReference type="Gene3D" id="2.30.30.140">
    <property type="match status" value="1"/>
</dbReference>
<dbReference type="InterPro" id="IPR012864">
    <property type="entry name" value="PCO/ADO"/>
</dbReference>
<organism evidence="17 18">
    <name type="scientific">Ancylostoma ceylanicum</name>
    <dbReference type="NCBI Taxonomy" id="53326"/>
    <lineage>
        <taxon>Eukaryota</taxon>
        <taxon>Metazoa</taxon>
        <taxon>Ecdysozoa</taxon>
        <taxon>Nematoda</taxon>
        <taxon>Chromadorea</taxon>
        <taxon>Rhabditida</taxon>
        <taxon>Rhabditina</taxon>
        <taxon>Rhabditomorpha</taxon>
        <taxon>Strongyloidea</taxon>
        <taxon>Ancylostomatidae</taxon>
        <taxon>Ancylostomatinae</taxon>
        <taxon>Ancylostoma</taxon>
    </lineage>
</organism>
<dbReference type="GO" id="GO:0015030">
    <property type="term" value="C:Cajal body"/>
    <property type="evidence" value="ECO:0007669"/>
    <property type="project" value="UniProtKB-SubCell"/>
</dbReference>
<dbReference type="InterPro" id="IPR010304">
    <property type="entry name" value="SMN_Tudor"/>
</dbReference>
<dbReference type="Gene3D" id="2.60.120.10">
    <property type="entry name" value="Jelly Rolls"/>
    <property type="match status" value="1"/>
</dbReference>
<keyword evidence="15" id="KW-0812">Transmembrane</keyword>
<evidence type="ECO:0000256" key="5">
    <source>
        <dbReference type="ARBA" id="ARBA00022723"/>
    </source>
</evidence>
<evidence type="ECO:0000256" key="12">
    <source>
        <dbReference type="ARBA" id="ARBA00041083"/>
    </source>
</evidence>
<comment type="similarity">
    <text evidence="3">Belongs to the SMN family.</text>
</comment>
<dbReference type="GO" id="GO:0005737">
    <property type="term" value="C:cytoplasm"/>
    <property type="evidence" value="ECO:0007669"/>
    <property type="project" value="InterPro"/>
</dbReference>
<evidence type="ECO:0000256" key="13">
    <source>
        <dbReference type="ARBA" id="ARBA00042567"/>
    </source>
</evidence>
<feature type="compositionally biased region" description="Low complexity" evidence="14">
    <location>
        <begin position="555"/>
        <end position="569"/>
    </location>
</feature>
<dbReference type="InterPro" id="IPR002999">
    <property type="entry name" value="Tudor"/>
</dbReference>